<comment type="caution">
    <text evidence="7">The sequence shown here is derived from an EMBL/GenBank/DDBJ whole genome shotgun (WGS) entry which is preliminary data.</text>
</comment>
<protein>
    <recommendedName>
        <fullName evidence="6">Adenylate kinase</fullName>
        <ecNumber evidence="6">2.7.4.3</ecNumber>
    </recommendedName>
</protein>
<dbReference type="EC" id="2.7.4.3" evidence="6"/>
<evidence type="ECO:0000256" key="4">
    <source>
        <dbReference type="ARBA" id="ARBA00022777"/>
    </source>
</evidence>
<keyword evidence="3 6" id="KW-0547">Nucleotide-binding</keyword>
<dbReference type="InterPro" id="IPR000850">
    <property type="entry name" value="Adenylat/UMP-CMP_kin"/>
</dbReference>
<dbReference type="EMBL" id="JAGIOO010000001">
    <property type="protein sequence ID" value="MBP2472311.1"/>
    <property type="molecule type" value="Genomic_DNA"/>
</dbReference>
<dbReference type="GO" id="GO:0016301">
    <property type="term" value="F:kinase activity"/>
    <property type="evidence" value="ECO:0007669"/>
    <property type="project" value="UniProtKB-KW"/>
</dbReference>
<dbReference type="Proteomes" id="UP001519363">
    <property type="component" value="Unassembled WGS sequence"/>
</dbReference>
<dbReference type="SUPFAM" id="SSF52540">
    <property type="entry name" value="P-loop containing nucleoside triphosphate hydrolases"/>
    <property type="match status" value="1"/>
</dbReference>
<dbReference type="RefSeq" id="WP_086781527.1">
    <property type="nucleotide sequence ID" value="NZ_JAGIOO010000001.1"/>
</dbReference>
<reference evidence="7 8" key="1">
    <citation type="submission" date="2021-03" db="EMBL/GenBank/DDBJ databases">
        <title>Sequencing the genomes of 1000 actinobacteria strains.</title>
        <authorList>
            <person name="Klenk H.-P."/>
        </authorList>
    </citation>
    <scope>NUCLEOTIDE SEQUENCE [LARGE SCALE GENOMIC DNA]</scope>
    <source>
        <strain evidence="7 8">DSM 44580</strain>
    </source>
</reference>
<keyword evidence="2" id="KW-0545">Nucleotide biosynthesis</keyword>
<keyword evidence="6" id="KW-0067">ATP-binding</keyword>
<accession>A0ABS5A7N0</accession>
<evidence type="ECO:0000256" key="2">
    <source>
        <dbReference type="ARBA" id="ARBA00022727"/>
    </source>
</evidence>
<name>A0ABS5A7N0_9PSEU</name>
<keyword evidence="8" id="KW-1185">Reference proteome</keyword>
<evidence type="ECO:0000256" key="1">
    <source>
        <dbReference type="ARBA" id="ARBA00022679"/>
    </source>
</evidence>
<keyword evidence="4 5" id="KW-0418">Kinase</keyword>
<dbReference type="InterPro" id="IPR027417">
    <property type="entry name" value="P-loop_NTPase"/>
</dbReference>
<dbReference type="Gene3D" id="3.40.50.300">
    <property type="entry name" value="P-loop containing nucleotide triphosphate hydrolases"/>
    <property type="match status" value="1"/>
</dbReference>
<comment type="catalytic activity">
    <reaction evidence="6">
        <text>AMP + ATP = 2 ADP</text>
        <dbReference type="Rhea" id="RHEA:12973"/>
        <dbReference type="ChEBI" id="CHEBI:30616"/>
        <dbReference type="ChEBI" id="CHEBI:456215"/>
        <dbReference type="ChEBI" id="CHEBI:456216"/>
        <dbReference type="EC" id="2.7.4.3"/>
    </reaction>
</comment>
<organism evidence="7 8">
    <name type="scientific">Crossiella equi</name>
    <dbReference type="NCBI Taxonomy" id="130796"/>
    <lineage>
        <taxon>Bacteria</taxon>
        <taxon>Bacillati</taxon>
        <taxon>Actinomycetota</taxon>
        <taxon>Actinomycetes</taxon>
        <taxon>Pseudonocardiales</taxon>
        <taxon>Pseudonocardiaceae</taxon>
        <taxon>Crossiella</taxon>
    </lineage>
</organism>
<keyword evidence="1 5" id="KW-0808">Transferase</keyword>
<evidence type="ECO:0000313" key="8">
    <source>
        <dbReference type="Proteomes" id="UP001519363"/>
    </source>
</evidence>
<evidence type="ECO:0000256" key="3">
    <source>
        <dbReference type="ARBA" id="ARBA00022741"/>
    </source>
</evidence>
<dbReference type="PROSITE" id="PS00113">
    <property type="entry name" value="ADENYLATE_KINASE"/>
    <property type="match status" value="1"/>
</dbReference>
<evidence type="ECO:0000256" key="5">
    <source>
        <dbReference type="RuleBase" id="RU003330"/>
    </source>
</evidence>
<comment type="subunit">
    <text evidence="6">Monomer.</text>
</comment>
<evidence type="ECO:0000313" key="7">
    <source>
        <dbReference type="EMBL" id="MBP2472311.1"/>
    </source>
</evidence>
<comment type="subcellular location">
    <subcellularLocation>
        <location evidence="6">Cytoplasm</location>
    </subcellularLocation>
</comment>
<evidence type="ECO:0000256" key="6">
    <source>
        <dbReference type="RuleBase" id="RU003331"/>
    </source>
</evidence>
<gene>
    <name evidence="7" type="ORF">JOF53_001183</name>
</gene>
<sequence length="196" mass="21739">MPDRTIFVIGAPGSGKSTLTEALARRLGYASFYSGEAFRQAAQSYPDTRTRERIVRRMAVNRPMPISVYCEVIAHSVHRGEPGLVVDGFPRSRVQCLAIPRILAALHRAATSVVGIALHAPEPTLVTRVLGRAARRDDDDETTLRRRLRLHHSEQATIEAEFGKRWQLHHINSAQPFAEVVGETIEAIESAPVRTS</sequence>
<dbReference type="PRINTS" id="PR00094">
    <property type="entry name" value="ADENYLTKNASE"/>
</dbReference>
<proteinExistence type="inferred from homology"/>
<comment type="similarity">
    <text evidence="5">Belongs to the adenylate kinase family.</text>
</comment>
<dbReference type="InterPro" id="IPR033690">
    <property type="entry name" value="Adenylat_kinase_CS"/>
</dbReference>
<dbReference type="PANTHER" id="PTHR23359">
    <property type="entry name" value="NUCLEOTIDE KINASE"/>
    <property type="match status" value="1"/>
</dbReference>
<dbReference type="Pfam" id="PF00406">
    <property type="entry name" value="ADK"/>
    <property type="match status" value="1"/>
</dbReference>